<keyword evidence="4" id="KW-1185">Reference proteome</keyword>
<feature type="compositionally biased region" description="Low complexity" evidence="1">
    <location>
        <begin position="247"/>
        <end position="307"/>
    </location>
</feature>
<dbReference type="OMA" id="KSFGFCF"/>
<feature type="region of interest" description="Disordered" evidence="1">
    <location>
        <begin position="237"/>
        <end position="317"/>
    </location>
</feature>
<comment type="caution">
    <text evidence="3">The sequence shown here is derived from an EMBL/GenBank/DDBJ whole genome shotgun (WGS) entry which is preliminary data.</text>
</comment>
<dbReference type="Proteomes" id="UP000054937">
    <property type="component" value="Unassembled WGS sequence"/>
</dbReference>
<evidence type="ECO:0000256" key="1">
    <source>
        <dbReference type="SAM" id="MobiDB-lite"/>
    </source>
</evidence>
<dbReference type="InterPro" id="IPR036404">
    <property type="entry name" value="Jacalin-like_lectin_dom_sf"/>
</dbReference>
<organism evidence="3 4">
    <name type="scientific">Pseudocohnilembus persalinus</name>
    <name type="common">Ciliate</name>
    <dbReference type="NCBI Taxonomy" id="266149"/>
    <lineage>
        <taxon>Eukaryota</taxon>
        <taxon>Sar</taxon>
        <taxon>Alveolata</taxon>
        <taxon>Ciliophora</taxon>
        <taxon>Intramacronucleata</taxon>
        <taxon>Oligohymenophorea</taxon>
        <taxon>Scuticociliatia</taxon>
        <taxon>Philasterida</taxon>
        <taxon>Pseudocohnilembidae</taxon>
        <taxon>Pseudocohnilembus</taxon>
    </lineage>
</organism>
<evidence type="ECO:0000313" key="4">
    <source>
        <dbReference type="Proteomes" id="UP000054937"/>
    </source>
</evidence>
<dbReference type="InParanoid" id="A0A0V0QJT4"/>
<dbReference type="Pfam" id="PF01419">
    <property type="entry name" value="Jacalin"/>
    <property type="match status" value="1"/>
</dbReference>
<dbReference type="SUPFAM" id="SSF51101">
    <property type="entry name" value="Mannose-binding lectins"/>
    <property type="match status" value="1"/>
</dbReference>
<feature type="compositionally biased region" description="Polar residues" evidence="1">
    <location>
        <begin position="308"/>
        <end position="317"/>
    </location>
</feature>
<evidence type="ECO:0000313" key="3">
    <source>
        <dbReference type="EMBL" id="KRX02557.1"/>
    </source>
</evidence>
<sequence>MQALQGQIPTRVQVGEWHKKQKAMNDSLMLTKEGGCHKINAIKVYFNHKYVLGLVIYYKLNDGDYLKAGHNVPKEKKILKKSNKIQSRVFEIGPDDYLLEVAGHYCPKEKVISRLTLTSYRGKIGNYGSDIGTPFCYNFKDYTFGPLTSGYRDYLEFLDFPVIPVPASFLRELNPVKVNINISDQTQRQQKVQYKKANDYSNGVSNGNGNFDVQNVPKPAFQGVYVKSQPASSYGSVVRPNLNISGQQPMSAQQFSSPQQQPFSYNQQQNNNNNYNNFQQPPVNNNNFYQPPVNNNNNNNNNNANNNGTFKSNYPTF</sequence>
<dbReference type="GO" id="GO:0030246">
    <property type="term" value="F:carbohydrate binding"/>
    <property type="evidence" value="ECO:0007669"/>
    <property type="project" value="UniProtKB-KW"/>
</dbReference>
<feature type="domain" description="Jacalin-type lectin" evidence="2">
    <location>
        <begin position="40"/>
        <end position="138"/>
    </location>
</feature>
<dbReference type="Gene3D" id="2.100.10.30">
    <property type="entry name" value="Jacalin-like lectin domain"/>
    <property type="match status" value="1"/>
</dbReference>
<accession>A0A0V0QJT4</accession>
<protein>
    <submittedName>
        <fullName evidence="3">Mannose-binding lectin</fullName>
    </submittedName>
</protein>
<dbReference type="OrthoDB" id="311460at2759"/>
<keyword evidence="3" id="KW-0430">Lectin</keyword>
<dbReference type="AlphaFoldDB" id="A0A0V0QJT4"/>
<name>A0A0V0QJT4_PSEPJ</name>
<dbReference type="EMBL" id="LDAU01000154">
    <property type="protein sequence ID" value="KRX02557.1"/>
    <property type="molecule type" value="Genomic_DNA"/>
</dbReference>
<proteinExistence type="predicted"/>
<gene>
    <name evidence="3" type="ORF">PPERSA_11897</name>
</gene>
<evidence type="ECO:0000259" key="2">
    <source>
        <dbReference type="Pfam" id="PF01419"/>
    </source>
</evidence>
<dbReference type="InterPro" id="IPR001229">
    <property type="entry name" value="Jacalin-like_lectin_dom"/>
</dbReference>
<reference evidence="3 4" key="1">
    <citation type="journal article" date="2015" name="Sci. Rep.">
        <title>Genome of the facultative scuticociliatosis pathogen Pseudocohnilembus persalinus provides insight into its virulence through horizontal gene transfer.</title>
        <authorList>
            <person name="Xiong J."/>
            <person name="Wang G."/>
            <person name="Cheng J."/>
            <person name="Tian M."/>
            <person name="Pan X."/>
            <person name="Warren A."/>
            <person name="Jiang C."/>
            <person name="Yuan D."/>
            <person name="Miao W."/>
        </authorList>
    </citation>
    <scope>NUCLEOTIDE SEQUENCE [LARGE SCALE GENOMIC DNA]</scope>
    <source>
        <strain evidence="3">36N120E</strain>
    </source>
</reference>